<dbReference type="AlphaFoldDB" id="A0A422Q9X0"/>
<feature type="region of interest" description="Disordered" evidence="5">
    <location>
        <begin position="91"/>
        <end position="114"/>
    </location>
</feature>
<dbReference type="Proteomes" id="UP000284403">
    <property type="component" value="Unassembled WGS sequence"/>
</dbReference>
<gene>
    <name evidence="6" type="ORF">Tco025E_00989</name>
</gene>
<dbReference type="InterPro" id="IPR023476">
    <property type="entry name" value="Pep_tRNA_hydro_II_dom_sf"/>
</dbReference>
<dbReference type="GO" id="GO:0005829">
    <property type="term" value="C:cytosol"/>
    <property type="evidence" value="ECO:0007669"/>
    <property type="project" value="TreeGrafter"/>
</dbReference>
<dbReference type="EMBL" id="MKKU01000029">
    <property type="protein sequence ID" value="RNF26755.1"/>
    <property type="molecule type" value="Genomic_DNA"/>
</dbReference>
<evidence type="ECO:0000256" key="5">
    <source>
        <dbReference type="SAM" id="MobiDB-lite"/>
    </source>
</evidence>
<protein>
    <recommendedName>
        <fullName evidence="1">peptidyl-tRNA hydrolase</fullName>
        <ecNumber evidence="1">3.1.1.29</ecNumber>
    </recommendedName>
</protein>
<dbReference type="SUPFAM" id="SSF102462">
    <property type="entry name" value="Peptidyl-tRNA hydrolase II"/>
    <property type="match status" value="1"/>
</dbReference>
<dbReference type="GeneID" id="40314600"/>
<evidence type="ECO:0000256" key="2">
    <source>
        <dbReference type="ARBA" id="ARBA00022801"/>
    </source>
</evidence>
<dbReference type="EC" id="3.1.1.29" evidence="1"/>
<sequence length="199" mass="21743">MALMLDAVSFFISFGTGVVLTLLCMRGVGYGSRWPARLFCVKGRQARAFLAYRNEPLKLTLLVRKDLKMGTGKIAAQCAHAAVAVVEKVENRRRQDGTTTPPPQTAAADVEEDGRDHWDEWVAWYDAWMFAGSKKVVLQCDSEEKLVEACRAAKEAGLPHALVRDAGRTQIAPGSKTVLAVGPAPVKLVDCVTGRFKLL</sequence>
<dbReference type="Gene3D" id="3.40.1490.10">
    <property type="entry name" value="Bit1"/>
    <property type="match status" value="1"/>
</dbReference>
<keyword evidence="2 6" id="KW-0378">Hydrolase</keyword>
<comment type="caution">
    <text evidence="6">The sequence shown here is derived from an EMBL/GenBank/DDBJ whole genome shotgun (WGS) entry which is preliminary data.</text>
</comment>
<dbReference type="RefSeq" id="XP_029231961.1">
    <property type="nucleotide sequence ID" value="XM_029367928.1"/>
</dbReference>
<dbReference type="PANTHER" id="PTHR12649:SF11">
    <property type="entry name" value="PEPTIDYL-TRNA HYDROLASE 2, MITOCHONDRIAL"/>
    <property type="match status" value="1"/>
</dbReference>
<dbReference type="OrthoDB" id="1733656at2759"/>
<evidence type="ECO:0000313" key="7">
    <source>
        <dbReference type="Proteomes" id="UP000284403"/>
    </source>
</evidence>
<proteinExistence type="inferred from homology"/>
<evidence type="ECO:0000256" key="4">
    <source>
        <dbReference type="ARBA" id="ARBA00048707"/>
    </source>
</evidence>
<dbReference type="FunFam" id="3.40.1490.10:FF:000001">
    <property type="entry name" value="Peptidyl-tRNA hydrolase 2"/>
    <property type="match status" value="1"/>
</dbReference>
<evidence type="ECO:0000313" key="6">
    <source>
        <dbReference type="EMBL" id="RNF26755.1"/>
    </source>
</evidence>
<evidence type="ECO:0000256" key="1">
    <source>
        <dbReference type="ARBA" id="ARBA00013260"/>
    </source>
</evidence>
<keyword evidence="7" id="KW-1185">Reference proteome</keyword>
<organism evidence="6 7">
    <name type="scientific">Trypanosoma conorhini</name>
    <dbReference type="NCBI Taxonomy" id="83891"/>
    <lineage>
        <taxon>Eukaryota</taxon>
        <taxon>Discoba</taxon>
        <taxon>Euglenozoa</taxon>
        <taxon>Kinetoplastea</taxon>
        <taxon>Metakinetoplastina</taxon>
        <taxon>Trypanosomatida</taxon>
        <taxon>Trypanosomatidae</taxon>
        <taxon>Trypanosoma</taxon>
    </lineage>
</organism>
<dbReference type="GO" id="GO:0004045">
    <property type="term" value="F:peptidyl-tRNA hydrolase activity"/>
    <property type="evidence" value="ECO:0007669"/>
    <property type="project" value="UniProtKB-EC"/>
</dbReference>
<dbReference type="InterPro" id="IPR002833">
    <property type="entry name" value="PTH2"/>
</dbReference>
<comment type="similarity">
    <text evidence="3">Belongs to the PTH2 family.</text>
</comment>
<name>A0A422Q9X0_9TRYP</name>
<dbReference type="Pfam" id="PF01981">
    <property type="entry name" value="PTH2"/>
    <property type="match status" value="1"/>
</dbReference>
<dbReference type="NCBIfam" id="TIGR00283">
    <property type="entry name" value="arch_pth2"/>
    <property type="match status" value="1"/>
</dbReference>
<dbReference type="PANTHER" id="PTHR12649">
    <property type="entry name" value="PEPTIDYL-TRNA HYDROLASE 2"/>
    <property type="match status" value="1"/>
</dbReference>
<reference evidence="6 7" key="1">
    <citation type="journal article" date="2018" name="BMC Genomics">
        <title>Genomic comparison of Trypanosoma conorhini and Trypanosoma rangeli to Trypanosoma cruzi strains of high and low virulence.</title>
        <authorList>
            <person name="Bradwell K.R."/>
            <person name="Koparde V.N."/>
            <person name="Matveyev A.V."/>
            <person name="Serrano M.G."/>
            <person name="Alves J.M."/>
            <person name="Parikh H."/>
            <person name="Huang B."/>
            <person name="Lee V."/>
            <person name="Espinosa-Alvarez O."/>
            <person name="Ortiz P.A."/>
            <person name="Costa-Martins A.G."/>
            <person name="Teixeira M.M."/>
            <person name="Buck G.A."/>
        </authorList>
    </citation>
    <scope>NUCLEOTIDE SEQUENCE [LARGE SCALE GENOMIC DNA]</scope>
    <source>
        <strain evidence="6 7">025E</strain>
    </source>
</reference>
<accession>A0A422Q9X0</accession>
<evidence type="ECO:0000256" key="3">
    <source>
        <dbReference type="ARBA" id="ARBA00038050"/>
    </source>
</evidence>
<comment type="catalytic activity">
    <reaction evidence="4">
        <text>an N-acyl-L-alpha-aminoacyl-tRNA + H2O = an N-acyl-L-amino acid + a tRNA + H(+)</text>
        <dbReference type="Rhea" id="RHEA:54448"/>
        <dbReference type="Rhea" id="RHEA-COMP:10123"/>
        <dbReference type="Rhea" id="RHEA-COMP:13883"/>
        <dbReference type="ChEBI" id="CHEBI:15377"/>
        <dbReference type="ChEBI" id="CHEBI:15378"/>
        <dbReference type="ChEBI" id="CHEBI:59874"/>
        <dbReference type="ChEBI" id="CHEBI:78442"/>
        <dbReference type="ChEBI" id="CHEBI:138191"/>
        <dbReference type="EC" id="3.1.1.29"/>
    </reaction>
</comment>